<protein>
    <recommendedName>
        <fullName evidence="2">PepSY domain-containing protein</fullName>
    </recommendedName>
</protein>
<evidence type="ECO:0000259" key="2">
    <source>
        <dbReference type="Pfam" id="PF03413"/>
    </source>
</evidence>
<evidence type="ECO:0000313" key="4">
    <source>
        <dbReference type="Proteomes" id="UP000272238"/>
    </source>
</evidence>
<comment type="caution">
    <text evidence="3">The sequence shown here is derived from an EMBL/GenBank/DDBJ whole genome shotgun (WGS) entry which is preliminary data.</text>
</comment>
<feature type="compositionally biased region" description="Acidic residues" evidence="1">
    <location>
        <begin position="261"/>
        <end position="278"/>
    </location>
</feature>
<dbReference type="AlphaFoldDB" id="A0A494Z1N0"/>
<feature type="domain" description="PepSY" evidence="2">
    <location>
        <begin position="118"/>
        <end position="174"/>
    </location>
</feature>
<reference evidence="3 4" key="1">
    <citation type="journal article" date="2016" name="Antonie Van Leeuwenhoek">
        <title>Lysinibacillus endophyticus sp. nov., an indole-3-acetic acid producing endophytic bacterium isolated from corn root (Zea mays cv. Xinken-5).</title>
        <authorList>
            <person name="Yu J."/>
            <person name="Guan X."/>
            <person name="Liu C."/>
            <person name="Xiang W."/>
            <person name="Yu Z."/>
            <person name="Liu X."/>
            <person name="Wang G."/>
        </authorList>
    </citation>
    <scope>NUCLEOTIDE SEQUENCE [LARGE SCALE GENOMIC DNA]</scope>
    <source>
        <strain evidence="3 4">DSM 100506</strain>
    </source>
</reference>
<feature type="domain" description="PepSY" evidence="2">
    <location>
        <begin position="37"/>
        <end position="93"/>
    </location>
</feature>
<dbReference type="Gene3D" id="3.10.450.40">
    <property type="match status" value="3"/>
</dbReference>
<dbReference type="Proteomes" id="UP000272238">
    <property type="component" value="Unassembled WGS sequence"/>
</dbReference>
<dbReference type="Pfam" id="PF03413">
    <property type="entry name" value="PepSY"/>
    <property type="match status" value="3"/>
</dbReference>
<accession>A0A494Z1N0</accession>
<dbReference type="InterPro" id="IPR025711">
    <property type="entry name" value="PepSY"/>
</dbReference>
<evidence type="ECO:0000313" key="3">
    <source>
        <dbReference type="EMBL" id="RKQ16436.1"/>
    </source>
</evidence>
<gene>
    <name evidence="3" type="ORF">D8M03_10090</name>
</gene>
<evidence type="ECO:0000256" key="1">
    <source>
        <dbReference type="SAM" id="MobiDB-lite"/>
    </source>
</evidence>
<organism evidence="3 4">
    <name type="scientific">Ureibacillus endophyticus</name>
    <dbReference type="NCBI Taxonomy" id="1978490"/>
    <lineage>
        <taxon>Bacteria</taxon>
        <taxon>Bacillati</taxon>
        <taxon>Bacillota</taxon>
        <taxon>Bacilli</taxon>
        <taxon>Bacillales</taxon>
        <taxon>Caryophanaceae</taxon>
        <taxon>Ureibacillus</taxon>
    </lineage>
</organism>
<sequence length="278" mass="31066">MKKIILVPALLGVMGIGGLVALGDGNIIGSANSSDILTKSEIEKKALKEVDGKITELEYEKEGLKSYYEVEVTTSDAEYDLLFDAQTGELLKKQKKTFRNKVKSGDGNSVSTNSSDILSKSEIEKKALKEVDGKITELEYEIEGLKSYYKVEVTTSDAEYDLLFDAQTGELLKKQKKTFRNKVKSGDGNITDSANSSGILSKSEIEKKALKEVDGKITDLEYEKEGLKSYYEVEVTTSDAEYDLLFDAQTGELLKKHKETNDDDDWYDDDDDDDRYDD</sequence>
<proteinExistence type="predicted"/>
<dbReference type="OrthoDB" id="2738191at2"/>
<feature type="region of interest" description="Disordered" evidence="1">
    <location>
        <begin position="257"/>
        <end position="278"/>
    </location>
</feature>
<feature type="domain" description="PepSY" evidence="2">
    <location>
        <begin position="200"/>
        <end position="256"/>
    </location>
</feature>
<name>A0A494Z1N0_9BACL</name>
<dbReference type="EMBL" id="RBZN01000022">
    <property type="protein sequence ID" value="RKQ16436.1"/>
    <property type="molecule type" value="Genomic_DNA"/>
</dbReference>
<keyword evidence="4" id="KW-1185">Reference proteome</keyword>
<dbReference type="RefSeq" id="WP_121214652.1">
    <property type="nucleotide sequence ID" value="NZ_RBZN01000022.1"/>
</dbReference>